<dbReference type="EMBL" id="CCDI010000001">
    <property type="protein sequence ID" value="CDQ22445.1"/>
    <property type="molecule type" value="Genomic_DNA"/>
</dbReference>
<name>A0A024P2U6_9BACI</name>
<gene>
    <name evidence="1" type="ORF">BN983_00653</name>
</gene>
<dbReference type="OrthoDB" id="2967156at2"/>
<protein>
    <submittedName>
        <fullName evidence="1">Uncharacterized protein</fullName>
    </submittedName>
</protein>
<dbReference type="RefSeq" id="WP_035505762.1">
    <property type="nucleotide sequence ID" value="NZ_CCDH010000002.1"/>
</dbReference>
<keyword evidence="2" id="KW-1185">Reference proteome</keyword>
<dbReference type="Proteomes" id="UP000028868">
    <property type="component" value="Unassembled WGS sequence"/>
</dbReference>
<dbReference type="AlphaFoldDB" id="A0A024P2U6"/>
<proteinExistence type="predicted"/>
<comment type="caution">
    <text evidence="1">The sequence shown here is derived from an EMBL/GenBank/DDBJ whole genome shotgun (WGS) entry which is preliminary data.</text>
</comment>
<accession>A0A024P2U6</accession>
<evidence type="ECO:0000313" key="1">
    <source>
        <dbReference type="EMBL" id="CDQ22445.1"/>
    </source>
</evidence>
<reference evidence="2" key="1">
    <citation type="submission" date="2014-03" db="EMBL/GenBank/DDBJ databases">
        <authorList>
            <person name="Urmite Genomes U."/>
        </authorList>
    </citation>
    <scope>NUCLEOTIDE SEQUENCE [LARGE SCALE GENOMIC DNA]</scope>
    <source>
        <strain evidence="2">HD-03</strain>
    </source>
</reference>
<evidence type="ECO:0000313" key="2">
    <source>
        <dbReference type="Proteomes" id="UP000028868"/>
    </source>
</evidence>
<organism evidence="1 2">
    <name type="scientific">Halobacillus karajensis</name>
    <dbReference type="NCBI Taxonomy" id="195088"/>
    <lineage>
        <taxon>Bacteria</taxon>
        <taxon>Bacillati</taxon>
        <taxon>Bacillota</taxon>
        <taxon>Bacilli</taxon>
        <taxon>Bacillales</taxon>
        <taxon>Bacillaceae</taxon>
        <taxon>Halobacillus</taxon>
    </lineage>
</organism>
<sequence length="116" mass="13961">MGELFNFKVFQQKKERETNIQDPRMVVAIYRSVVHFVHMYLDEIYEDPMDHLTTHSDLKSLYKNDRGKFLETFAALIQYWELPPNSDKELPYNKEFDCFPTIGDLCMYIEKRVKDL</sequence>
<reference evidence="1 2" key="2">
    <citation type="submission" date="2014-05" db="EMBL/GenBank/DDBJ databases">
        <title>Draft genome sequence of Halobacillus karajensis HK-03.</title>
        <authorList>
            <person name="Khelaifia S."/>
            <person name="Croce O."/>
            <person name="Lagier J.C."/>
            <person name="Raoult D."/>
        </authorList>
    </citation>
    <scope>NUCLEOTIDE SEQUENCE [LARGE SCALE GENOMIC DNA]</scope>
    <source>
        <strain evidence="1 2">HD-03</strain>
    </source>
</reference>